<dbReference type="SUPFAM" id="SSF52540">
    <property type="entry name" value="P-loop containing nucleoside triphosphate hydrolases"/>
    <property type="match status" value="1"/>
</dbReference>
<dbReference type="InterPro" id="IPR036187">
    <property type="entry name" value="DNA_mismatch_repair_MutS_sf"/>
</dbReference>
<protein>
    <submittedName>
        <fullName evidence="5">MutS domain III</fullName>
    </submittedName>
</protein>
<dbReference type="PANTHER" id="PTHR11361">
    <property type="entry name" value="DNA MISMATCH REPAIR PROTEIN MUTS FAMILY MEMBER"/>
    <property type="match status" value="1"/>
</dbReference>
<evidence type="ECO:0000259" key="4">
    <source>
        <dbReference type="SMART" id="SM00534"/>
    </source>
</evidence>
<evidence type="ECO:0000313" key="6">
    <source>
        <dbReference type="Proteomes" id="UP000183200"/>
    </source>
</evidence>
<dbReference type="AlphaFoldDB" id="A0A1G9P682"/>
<dbReference type="GO" id="GO:0006298">
    <property type="term" value="P:mismatch repair"/>
    <property type="evidence" value="ECO:0007669"/>
    <property type="project" value="InterPro"/>
</dbReference>
<dbReference type="PANTHER" id="PTHR11361:SF99">
    <property type="entry name" value="DNA MISMATCH REPAIR PROTEIN"/>
    <property type="match status" value="1"/>
</dbReference>
<dbReference type="GO" id="GO:0005524">
    <property type="term" value="F:ATP binding"/>
    <property type="evidence" value="ECO:0007669"/>
    <property type="project" value="UniProtKB-KW"/>
</dbReference>
<sequence length="451" mass="51033">MSFYVDKQTQEDLNLLGRYKNNSIVRLFDETVTTGGRKLLEKMFQEPLTDPDSINKRTSIFSYFSTQPISFPFSTEEFEVVENYLASNGSENIFDAGLGIAYKKVLYVLANDKDYEQLNLEICNTIGLLIRFSDFIAQFSANTNNPYSENLELIRRIYSHPKLQWLKSQDGVKDIPLFKLIRYDYLLRTILHKEMQVLSSIVFDLDVCIAISQVAVKRGFSYANALAGNANKLSITGLYHPCIAQAIGNDLSLIENSNVLFLTGANMAGKSTLMKSFGISMYLAHMGFPVAAHRMEFSVKDGLYTSINVPDNLEMGYSHFYAEVLRVKKVAEEVAESKDLIVIFDELFKGTNVKDAYDATLSITEAFSEHSNCFFMISTHIIEVAHELSKRCDNFQFIYLPTVMDGVVPRYTYKLTQGITEDRQGMIIIENEGIIDIIKNTHHSSSVTSTI</sequence>
<keyword evidence="1" id="KW-0547">Nucleotide-binding</keyword>
<dbReference type="Pfam" id="PF00488">
    <property type="entry name" value="MutS_V"/>
    <property type="match status" value="1"/>
</dbReference>
<keyword evidence="3" id="KW-0238">DNA-binding</keyword>
<dbReference type="GO" id="GO:0030983">
    <property type="term" value="F:mismatched DNA binding"/>
    <property type="evidence" value="ECO:0007669"/>
    <property type="project" value="InterPro"/>
</dbReference>
<accession>A0A1G9P682</accession>
<evidence type="ECO:0000256" key="3">
    <source>
        <dbReference type="ARBA" id="ARBA00023125"/>
    </source>
</evidence>
<keyword evidence="2" id="KW-0067">ATP-binding</keyword>
<dbReference type="GO" id="GO:0005829">
    <property type="term" value="C:cytosol"/>
    <property type="evidence" value="ECO:0007669"/>
    <property type="project" value="TreeGrafter"/>
</dbReference>
<keyword evidence="6" id="KW-1185">Reference proteome</keyword>
<evidence type="ECO:0000256" key="2">
    <source>
        <dbReference type="ARBA" id="ARBA00022840"/>
    </source>
</evidence>
<dbReference type="Gene3D" id="3.40.50.300">
    <property type="entry name" value="P-loop containing nucleotide triphosphate hydrolases"/>
    <property type="match status" value="1"/>
</dbReference>
<name>A0A1G9P682_9SPHI</name>
<dbReference type="EMBL" id="FNGY01000002">
    <property type="protein sequence ID" value="SDL94239.1"/>
    <property type="molecule type" value="Genomic_DNA"/>
</dbReference>
<gene>
    <name evidence="5" type="ORF">SAMN05421820_102556</name>
</gene>
<organism evidence="5 6">
    <name type="scientific">Pedobacter steynii</name>
    <dbReference type="NCBI Taxonomy" id="430522"/>
    <lineage>
        <taxon>Bacteria</taxon>
        <taxon>Pseudomonadati</taxon>
        <taxon>Bacteroidota</taxon>
        <taxon>Sphingobacteriia</taxon>
        <taxon>Sphingobacteriales</taxon>
        <taxon>Sphingobacteriaceae</taxon>
        <taxon>Pedobacter</taxon>
    </lineage>
</organism>
<proteinExistence type="predicted"/>
<dbReference type="Proteomes" id="UP000183200">
    <property type="component" value="Unassembled WGS sequence"/>
</dbReference>
<dbReference type="SUPFAM" id="SSF48334">
    <property type="entry name" value="DNA repair protein MutS, domain III"/>
    <property type="match status" value="1"/>
</dbReference>
<dbReference type="Gene3D" id="1.10.1420.10">
    <property type="match status" value="1"/>
</dbReference>
<dbReference type="GO" id="GO:0140664">
    <property type="term" value="F:ATP-dependent DNA damage sensor activity"/>
    <property type="evidence" value="ECO:0007669"/>
    <property type="project" value="InterPro"/>
</dbReference>
<reference evidence="6" key="1">
    <citation type="submission" date="2016-10" db="EMBL/GenBank/DDBJ databases">
        <authorList>
            <person name="Varghese N."/>
            <person name="Submissions S."/>
        </authorList>
    </citation>
    <scope>NUCLEOTIDE SEQUENCE [LARGE SCALE GENOMIC DNA]</scope>
    <source>
        <strain evidence="6">DSM 19110</strain>
    </source>
</reference>
<evidence type="ECO:0000256" key="1">
    <source>
        <dbReference type="ARBA" id="ARBA00022741"/>
    </source>
</evidence>
<dbReference type="SMART" id="SM00534">
    <property type="entry name" value="MUTSac"/>
    <property type="match status" value="1"/>
</dbReference>
<feature type="domain" description="DNA mismatch repair proteins mutS family" evidence="4">
    <location>
        <begin position="257"/>
        <end position="446"/>
    </location>
</feature>
<dbReference type="InterPro" id="IPR027417">
    <property type="entry name" value="P-loop_NTPase"/>
</dbReference>
<dbReference type="InterPro" id="IPR000432">
    <property type="entry name" value="DNA_mismatch_repair_MutS_C"/>
</dbReference>
<dbReference type="OrthoDB" id="1097361at2"/>
<dbReference type="RefSeq" id="WP_074605411.1">
    <property type="nucleotide sequence ID" value="NZ_FNGY01000002.1"/>
</dbReference>
<dbReference type="InterPro" id="IPR045076">
    <property type="entry name" value="MutS"/>
</dbReference>
<evidence type="ECO:0000313" key="5">
    <source>
        <dbReference type="EMBL" id="SDL94239.1"/>
    </source>
</evidence>